<feature type="domain" description="BACON" evidence="1">
    <location>
        <begin position="61"/>
        <end position="115"/>
    </location>
</feature>
<evidence type="ECO:0000313" key="3">
    <source>
        <dbReference type="Proteomes" id="UP000030889"/>
    </source>
</evidence>
<feature type="domain" description="BACON" evidence="1">
    <location>
        <begin position="163"/>
        <end position="213"/>
    </location>
</feature>
<sequence>MKKAIILAAAALIAVACDKTENTQKEYKLEAKPVSLVFEATGNEPATVEITAVNVEWDTTVDETATAWLTAVKDGDSTLKVTAADNTEEAERTATLRIADKNGNAQPVSISVRQAGVTAPPSAGSITVDKSELSFGWEGGTSQTFTVTVTGEDFTWKASADITSAGWLHAETDGNTVTVTADENTSDEPRSGKINVRPSDETVESVSVAVTQEGCDRQPSLTVDKTELHFKAIDKEPQVISVQTVRIPEWNIQIGQPAETPMLNVTTDKEKGTITVEAIRNISTAPRTGTITVQTGGIVADIVINVTQDGSDSDATSTLTDDVELTAENLAVSKIAVSSDQLEEMTQTSWHLEIHDETCYRNPNTGWLTGTGTFLTLELVNARPTDYSFLPDGTYTVDGEPTTDPETGLQQYRIPAVAAGKYTRPGFYGASSFVRYEEGTETEGTGIYGGTVTVSREGDVYTLVFDLKDDAENTISGTYTGTITEYVVQ</sequence>
<evidence type="ECO:0000313" key="2">
    <source>
        <dbReference type="EMBL" id="KHE41870.1"/>
    </source>
</evidence>
<comment type="caution">
    <text evidence="2">The sequence shown here is derived from an EMBL/GenBank/DDBJ whole genome shotgun (WGS) entry which is preliminary data.</text>
</comment>
<proteinExistence type="predicted"/>
<dbReference type="InterPro" id="IPR013783">
    <property type="entry name" value="Ig-like_fold"/>
</dbReference>
<evidence type="ECO:0000259" key="1">
    <source>
        <dbReference type="Pfam" id="PF13004"/>
    </source>
</evidence>
<organism evidence="2 3">
    <name type="scientific">Alistipes inops</name>
    <dbReference type="NCBI Taxonomy" id="1501391"/>
    <lineage>
        <taxon>Bacteria</taxon>
        <taxon>Pseudomonadati</taxon>
        <taxon>Bacteroidota</taxon>
        <taxon>Bacteroidia</taxon>
        <taxon>Bacteroidales</taxon>
        <taxon>Rikenellaceae</taxon>
        <taxon>Alistipes</taxon>
    </lineage>
</organism>
<protein>
    <recommendedName>
        <fullName evidence="1">BACON domain-containing protein</fullName>
    </recommendedName>
</protein>
<dbReference type="InterPro" id="IPR024361">
    <property type="entry name" value="BACON"/>
</dbReference>
<dbReference type="EMBL" id="JRGF01000008">
    <property type="protein sequence ID" value="KHE41870.1"/>
    <property type="molecule type" value="Genomic_DNA"/>
</dbReference>
<reference evidence="2 3" key="1">
    <citation type="submission" date="2014-09" db="EMBL/GenBank/DDBJ databases">
        <title>Alistipes sp. 627, sp. nov., a novel member of the family Rikenellaceae isolated from human faeces.</title>
        <authorList>
            <person name="Shkoporov A.N."/>
            <person name="Chaplin A.V."/>
            <person name="Motuzova O.V."/>
            <person name="Kafarskaia L.I."/>
            <person name="Khokhlova E.V."/>
            <person name="Efimov B.A."/>
        </authorList>
    </citation>
    <scope>NUCLEOTIDE SEQUENCE [LARGE SCALE GENOMIC DNA]</scope>
    <source>
        <strain evidence="2 3">627</strain>
    </source>
</reference>
<name>A0ABR4YHX4_9BACT</name>
<dbReference type="Proteomes" id="UP000030889">
    <property type="component" value="Unassembled WGS sequence"/>
</dbReference>
<accession>A0ABR4YHX4</accession>
<dbReference type="PROSITE" id="PS51257">
    <property type="entry name" value="PROKAR_LIPOPROTEIN"/>
    <property type="match status" value="1"/>
</dbReference>
<keyword evidence="3" id="KW-1185">Reference proteome</keyword>
<gene>
    <name evidence="2" type="ORF">LG35_07650</name>
</gene>
<dbReference type="Pfam" id="PF13004">
    <property type="entry name" value="BACON"/>
    <property type="match status" value="2"/>
</dbReference>
<dbReference type="Gene3D" id="2.60.40.10">
    <property type="entry name" value="Immunoglobulins"/>
    <property type="match status" value="3"/>
</dbReference>
<dbReference type="CDD" id="cd14948">
    <property type="entry name" value="BACON"/>
    <property type="match status" value="2"/>
</dbReference>
<dbReference type="RefSeq" id="WP_035473674.1">
    <property type="nucleotide sequence ID" value="NZ_JRGF01000008.1"/>
</dbReference>